<sequence>MVLTGLHHIRMNNKYCHKYVIMKTGVQTIVISFWYFMKCCKNRFRNITNEMYRSLLQVITDICVPIQSAPPCAVMMLPHYSWGWGLVSRVELCKRCSLLFNKWCPKEAEHLGKL</sequence>
<evidence type="ECO:0000313" key="3">
    <source>
        <dbReference type="Proteomes" id="UP000297703"/>
    </source>
</evidence>
<keyword evidence="1" id="KW-1133">Transmembrane helix</keyword>
<reference evidence="2 3" key="1">
    <citation type="submission" date="2019-04" db="EMBL/GenBank/DDBJ databases">
        <title>Draft genome of the big-headed turtle Platysternon megacephalum.</title>
        <authorList>
            <person name="Gong S."/>
        </authorList>
    </citation>
    <scope>NUCLEOTIDE SEQUENCE [LARGE SCALE GENOMIC DNA]</scope>
    <source>
        <strain evidence="2">DO16091913</strain>
        <tissue evidence="2">Muscle</tissue>
    </source>
</reference>
<proteinExistence type="predicted"/>
<accession>A0A4D9E7I0</accession>
<gene>
    <name evidence="2" type="ORF">DR999_PMT11658</name>
</gene>
<name>A0A4D9E7I0_9SAUR</name>
<dbReference type="Proteomes" id="UP000297703">
    <property type="component" value="Unassembled WGS sequence"/>
</dbReference>
<keyword evidence="1" id="KW-0812">Transmembrane</keyword>
<organism evidence="2 3">
    <name type="scientific">Platysternon megacephalum</name>
    <name type="common">big-headed turtle</name>
    <dbReference type="NCBI Taxonomy" id="55544"/>
    <lineage>
        <taxon>Eukaryota</taxon>
        <taxon>Metazoa</taxon>
        <taxon>Chordata</taxon>
        <taxon>Craniata</taxon>
        <taxon>Vertebrata</taxon>
        <taxon>Euteleostomi</taxon>
        <taxon>Archelosauria</taxon>
        <taxon>Testudinata</taxon>
        <taxon>Testudines</taxon>
        <taxon>Cryptodira</taxon>
        <taxon>Durocryptodira</taxon>
        <taxon>Testudinoidea</taxon>
        <taxon>Platysternidae</taxon>
        <taxon>Platysternon</taxon>
    </lineage>
</organism>
<keyword evidence="1" id="KW-0472">Membrane</keyword>
<feature type="transmembrane region" description="Helical" evidence="1">
    <location>
        <begin position="20"/>
        <end position="37"/>
    </location>
</feature>
<reference evidence="2 3" key="2">
    <citation type="submission" date="2019-04" db="EMBL/GenBank/DDBJ databases">
        <title>The genome sequence of big-headed turtle.</title>
        <authorList>
            <person name="Gong S."/>
        </authorList>
    </citation>
    <scope>NUCLEOTIDE SEQUENCE [LARGE SCALE GENOMIC DNA]</scope>
    <source>
        <strain evidence="2">DO16091913</strain>
        <tissue evidence="2">Muscle</tissue>
    </source>
</reference>
<evidence type="ECO:0000256" key="1">
    <source>
        <dbReference type="SAM" id="Phobius"/>
    </source>
</evidence>
<protein>
    <submittedName>
        <fullName evidence="2">Phosphatidylethanolamine-binding protein 1</fullName>
    </submittedName>
</protein>
<dbReference type="AlphaFoldDB" id="A0A4D9E7I0"/>
<comment type="caution">
    <text evidence="2">The sequence shown here is derived from an EMBL/GenBank/DDBJ whole genome shotgun (WGS) entry which is preliminary data.</text>
</comment>
<evidence type="ECO:0000313" key="2">
    <source>
        <dbReference type="EMBL" id="TFK05707.1"/>
    </source>
</evidence>
<keyword evidence="3" id="KW-1185">Reference proteome</keyword>
<dbReference type="EMBL" id="QXTE01000109">
    <property type="protein sequence ID" value="TFK05707.1"/>
    <property type="molecule type" value="Genomic_DNA"/>
</dbReference>